<evidence type="ECO:0000256" key="1">
    <source>
        <dbReference type="SAM" id="MobiDB-lite"/>
    </source>
</evidence>
<name>A0A5B0M9Q3_PUCGR</name>
<organism evidence="2 3">
    <name type="scientific">Puccinia graminis f. sp. tritici</name>
    <dbReference type="NCBI Taxonomy" id="56615"/>
    <lineage>
        <taxon>Eukaryota</taxon>
        <taxon>Fungi</taxon>
        <taxon>Dikarya</taxon>
        <taxon>Basidiomycota</taxon>
        <taxon>Pucciniomycotina</taxon>
        <taxon>Pucciniomycetes</taxon>
        <taxon>Pucciniales</taxon>
        <taxon>Pucciniaceae</taxon>
        <taxon>Puccinia</taxon>
    </lineage>
</organism>
<protein>
    <recommendedName>
        <fullName evidence="4">No apical meristem-associated C-terminal domain-containing protein</fullName>
    </recommendedName>
</protein>
<feature type="region of interest" description="Disordered" evidence="1">
    <location>
        <begin position="221"/>
        <end position="250"/>
    </location>
</feature>
<evidence type="ECO:0000313" key="3">
    <source>
        <dbReference type="Proteomes" id="UP000324748"/>
    </source>
</evidence>
<dbReference type="PANTHER" id="PTHR33324:SF2">
    <property type="entry name" value="MYB_SANT-LIKE DNA-BINDING DOMAIN-CONTAINING PROTEIN"/>
    <property type="match status" value="1"/>
</dbReference>
<dbReference type="EMBL" id="VSWC01000158">
    <property type="protein sequence ID" value="KAA1073525.1"/>
    <property type="molecule type" value="Genomic_DNA"/>
</dbReference>
<dbReference type="PANTHER" id="PTHR33324">
    <property type="entry name" value="EXPRESSED PROTEIN"/>
    <property type="match status" value="1"/>
</dbReference>
<sequence>MPHVIDLIVHLSAALFKICKYWDELHPIMASQTVANPPVTCDTLNPTVPNLIDPGVSNDPEQRLTPAADTPAADTGVNSVPDGSGAESEEDSTIRTKKKKGSSKESDSLGLEKIIADSNTHRRACLEARKERDRLKLSAKHKEIKLAAQEKRAMLQIELRKTRILKIKAQSKVRQNEMAEVRERIRFTRELRDLGESPEDIAQYLAQQFAVAQGASGLLPQEDPQIIDVDDDIEAGNPTQEDENQLVDHE</sequence>
<keyword evidence="3" id="KW-1185">Reference proteome</keyword>
<reference evidence="2 3" key="1">
    <citation type="submission" date="2019-05" db="EMBL/GenBank/DDBJ databases">
        <title>Emergence of the Ug99 lineage of the wheat stem rust pathogen through somatic hybridization.</title>
        <authorList>
            <person name="Li F."/>
            <person name="Upadhyaya N.M."/>
            <person name="Sperschneider J."/>
            <person name="Matny O."/>
            <person name="Nguyen-Phuc H."/>
            <person name="Mago R."/>
            <person name="Raley C."/>
            <person name="Miller M.E."/>
            <person name="Silverstein K.A.T."/>
            <person name="Henningsen E."/>
            <person name="Hirsch C.D."/>
            <person name="Visser B."/>
            <person name="Pretorius Z.A."/>
            <person name="Steffenson B.J."/>
            <person name="Schwessinger B."/>
            <person name="Dodds P.N."/>
            <person name="Figueroa M."/>
        </authorList>
    </citation>
    <scope>NUCLEOTIDE SEQUENCE [LARGE SCALE GENOMIC DNA]</scope>
    <source>
        <strain evidence="2">21-0</strain>
    </source>
</reference>
<feature type="region of interest" description="Disordered" evidence="1">
    <location>
        <begin position="50"/>
        <end position="114"/>
    </location>
</feature>
<dbReference type="AlphaFoldDB" id="A0A5B0M9Q3"/>
<evidence type="ECO:0000313" key="2">
    <source>
        <dbReference type="EMBL" id="KAA1073525.1"/>
    </source>
</evidence>
<accession>A0A5B0M9Q3</accession>
<evidence type="ECO:0008006" key="4">
    <source>
        <dbReference type="Google" id="ProtNLM"/>
    </source>
</evidence>
<comment type="caution">
    <text evidence="2">The sequence shown here is derived from an EMBL/GenBank/DDBJ whole genome shotgun (WGS) entry which is preliminary data.</text>
</comment>
<proteinExistence type="predicted"/>
<dbReference type="Proteomes" id="UP000324748">
    <property type="component" value="Unassembled WGS sequence"/>
</dbReference>
<feature type="compositionally biased region" description="Acidic residues" evidence="1">
    <location>
        <begin position="228"/>
        <end position="250"/>
    </location>
</feature>
<gene>
    <name evidence="2" type="ORF">PGT21_014508</name>
</gene>
<feature type="compositionally biased region" description="Low complexity" evidence="1">
    <location>
        <begin position="65"/>
        <end position="75"/>
    </location>
</feature>